<gene>
    <name evidence="1" type="ORF">PCOR1329_LOCUS49317</name>
</gene>
<dbReference type="EMBL" id="CAUYUJ010015965">
    <property type="protein sequence ID" value="CAK0860311.1"/>
    <property type="molecule type" value="Genomic_DNA"/>
</dbReference>
<name>A0ABN9UKQ5_9DINO</name>
<organism evidence="1 2">
    <name type="scientific">Prorocentrum cordatum</name>
    <dbReference type="NCBI Taxonomy" id="2364126"/>
    <lineage>
        <taxon>Eukaryota</taxon>
        <taxon>Sar</taxon>
        <taxon>Alveolata</taxon>
        <taxon>Dinophyceae</taxon>
        <taxon>Prorocentrales</taxon>
        <taxon>Prorocentraceae</taxon>
        <taxon>Prorocentrum</taxon>
    </lineage>
</organism>
<accession>A0ABN9UKQ5</accession>
<dbReference type="Proteomes" id="UP001189429">
    <property type="component" value="Unassembled WGS sequence"/>
</dbReference>
<reference evidence="1" key="1">
    <citation type="submission" date="2023-10" db="EMBL/GenBank/DDBJ databases">
        <authorList>
            <person name="Chen Y."/>
            <person name="Shah S."/>
            <person name="Dougan E. K."/>
            <person name="Thang M."/>
            <person name="Chan C."/>
        </authorList>
    </citation>
    <scope>NUCLEOTIDE SEQUENCE [LARGE SCALE GENOMIC DNA]</scope>
</reference>
<sequence>MAVLVTVVKCRGLRDLALMLPMSWVKGLVAPVDQRRRRGQQSALDRWSIVVAPQEDCALSVAVAFDDAIALDSPSWAGPALRGAAGRRAGEDLLLPVEAGLAVSAFAAAAMPLGLPRLCLDQLRRGGASGDLLARARGLSDIAARGRWRSGASVRRCAKAGQVQKLLRALSSDAMLFCEWADENLQGAIEGAVAPKLPAGGFAGP</sequence>
<evidence type="ECO:0000313" key="1">
    <source>
        <dbReference type="EMBL" id="CAK0860311.1"/>
    </source>
</evidence>
<comment type="caution">
    <text evidence="1">The sequence shown here is derived from an EMBL/GenBank/DDBJ whole genome shotgun (WGS) entry which is preliminary data.</text>
</comment>
<proteinExistence type="predicted"/>
<keyword evidence="2" id="KW-1185">Reference proteome</keyword>
<protein>
    <submittedName>
        <fullName evidence="1">Uncharacterized protein</fullName>
    </submittedName>
</protein>
<evidence type="ECO:0000313" key="2">
    <source>
        <dbReference type="Proteomes" id="UP001189429"/>
    </source>
</evidence>